<dbReference type="KEGG" id="spue:AB5L97_15670"/>
<evidence type="ECO:0000313" key="2">
    <source>
        <dbReference type="EMBL" id="XDP44691.1"/>
    </source>
</evidence>
<name>A0AB39L1G1_9MICC</name>
<dbReference type="RefSeq" id="WP_307955776.1">
    <property type="nucleotide sequence ID" value="NZ_CP163302.1"/>
</dbReference>
<dbReference type="AlphaFoldDB" id="A0AB39L1G1"/>
<protein>
    <submittedName>
        <fullName evidence="2">Uncharacterized protein</fullName>
    </submittedName>
</protein>
<feature type="region of interest" description="Disordered" evidence="1">
    <location>
        <begin position="1"/>
        <end position="24"/>
    </location>
</feature>
<accession>A0AB39L1G1</accession>
<gene>
    <name evidence="2" type="ORF">AB5L97_15670</name>
</gene>
<dbReference type="EMBL" id="CP163302">
    <property type="protein sequence ID" value="XDP44691.1"/>
    <property type="molecule type" value="Genomic_DNA"/>
</dbReference>
<feature type="compositionally biased region" description="Polar residues" evidence="1">
    <location>
        <begin position="1"/>
        <end position="10"/>
    </location>
</feature>
<reference evidence="2" key="1">
    <citation type="submission" date="2024-07" db="EMBL/GenBank/DDBJ databases">
        <authorList>
            <person name="fu j."/>
        </authorList>
    </citation>
    <scope>NUCLEOTIDE SEQUENCE</scope>
    <source>
        <strain evidence="2">P10A9</strain>
    </source>
</reference>
<evidence type="ECO:0000256" key="1">
    <source>
        <dbReference type="SAM" id="MobiDB-lite"/>
    </source>
</evidence>
<proteinExistence type="predicted"/>
<sequence>MSITKTSTRPSAGEASVLPQPPAERYIPKVTHIDPDFAVRADRHENRGGWAARIPVLNWFIAR</sequence>
<organism evidence="2">
    <name type="scientific">Sinomonas puerhi</name>
    <dbReference type="NCBI Taxonomy" id="3238584"/>
    <lineage>
        <taxon>Bacteria</taxon>
        <taxon>Bacillati</taxon>
        <taxon>Actinomycetota</taxon>
        <taxon>Actinomycetes</taxon>
        <taxon>Micrococcales</taxon>
        <taxon>Micrococcaceae</taxon>
        <taxon>Sinomonas</taxon>
    </lineage>
</organism>